<evidence type="ECO:0000313" key="2">
    <source>
        <dbReference type="Proteomes" id="UP001524478"/>
    </source>
</evidence>
<sequence>MRLTDILSEDQINKLILKTLKTKSVLEELYLDGDLKVFDSDKELFYWLNEGESTWEDYLSDSLDEMIERLTKYKGRGLSTLDSMIADRMERDRRIYIIGKQEKLIFIY</sequence>
<accession>A0ABT1SEV7</accession>
<dbReference type="Proteomes" id="UP001524478">
    <property type="component" value="Unassembled WGS sequence"/>
</dbReference>
<proteinExistence type="predicted"/>
<keyword evidence="2" id="KW-1185">Reference proteome</keyword>
<reference evidence="1 2" key="1">
    <citation type="submission" date="2022-06" db="EMBL/GenBank/DDBJ databases">
        <title>Isolation of gut microbiota from human fecal samples.</title>
        <authorList>
            <person name="Pamer E.G."/>
            <person name="Barat B."/>
            <person name="Waligurski E."/>
            <person name="Medina S."/>
            <person name="Paddock L."/>
            <person name="Mostad J."/>
        </authorList>
    </citation>
    <scope>NUCLEOTIDE SEQUENCE [LARGE SCALE GENOMIC DNA]</scope>
    <source>
        <strain evidence="1 2">DFI.7.95</strain>
    </source>
</reference>
<dbReference type="RefSeq" id="WP_256312535.1">
    <property type="nucleotide sequence ID" value="NZ_JANGAC010000017.1"/>
</dbReference>
<dbReference type="EMBL" id="JANGAC010000017">
    <property type="protein sequence ID" value="MCQ4924944.1"/>
    <property type="molecule type" value="Genomic_DNA"/>
</dbReference>
<evidence type="ECO:0000313" key="1">
    <source>
        <dbReference type="EMBL" id="MCQ4924944.1"/>
    </source>
</evidence>
<organism evidence="1 2">
    <name type="scientific">Tissierella carlieri</name>
    <dbReference type="NCBI Taxonomy" id="689904"/>
    <lineage>
        <taxon>Bacteria</taxon>
        <taxon>Bacillati</taxon>
        <taxon>Bacillota</taxon>
        <taxon>Tissierellia</taxon>
        <taxon>Tissierellales</taxon>
        <taxon>Tissierellaceae</taxon>
        <taxon>Tissierella</taxon>
    </lineage>
</organism>
<protein>
    <submittedName>
        <fullName evidence="1">Uncharacterized protein</fullName>
    </submittedName>
</protein>
<comment type="caution">
    <text evidence="1">The sequence shown here is derived from an EMBL/GenBank/DDBJ whole genome shotgun (WGS) entry which is preliminary data.</text>
</comment>
<name>A0ABT1SEV7_9FIRM</name>
<gene>
    <name evidence="1" type="ORF">NE686_17725</name>
</gene>